<dbReference type="Proteomes" id="UP000199163">
    <property type="component" value="Unassembled WGS sequence"/>
</dbReference>
<dbReference type="STRING" id="568899.SAMN05192534_10619"/>
<dbReference type="InterPro" id="IPR041698">
    <property type="entry name" value="Methyltransf_25"/>
</dbReference>
<dbReference type="InterPro" id="IPR029063">
    <property type="entry name" value="SAM-dependent_MTases_sf"/>
</dbReference>
<dbReference type="RefSeq" id="WP_091272338.1">
    <property type="nucleotide sequence ID" value="NZ_FNDK01000006.1"/>
</dbReference>
<protein>
    <submittedName>
        <fullName evidence="3">Ubiquinone/menaquinone biosynthesis C-methylase UbiE</fullName>
    </submittedName>
</protein>
<organism evidence="3 4">
    <name type="scientific">Alteribacillus persepolensis</name>
    <dbReference type="NCBI Taxonomy" id="568899"/>
    <lineage>
        <taxon>Bacteria</taxon>
        <taxon>Bacillati</taxon>
        <taxon>Bacillota</taxon>
        <taxon>Bacilli</taxon>
        <taxon>Bacillales</taxon>
        <taxon>Bacillaceae</taxon>
        <taxon>Alteribacillus</taxon>
    </lineage>
</organism>
<dbReference type="PANTHER" id="PTHR43861">
    <property type="entry name" value="TRANS-ACONITATE 2-METHYLTRANSFERASE-RELATED"/>
    <property type="match status" value="1"/>
</dbReference>
<dbReference type="SUPFAM" id="SSF53335">
    <property type="entry name" value="S-adenosyl-L-methionine-dependent methyltransferases"/>
    <property type="match status" value="1"/>
</dbReference>
<sequence length="269" mass="31320">MTTYKHFASLYDDLMENAPYEEWSRWLLEAIDEYANSPYPKILDVGCGTGTILSHLLTKGYDVQGIDRSENMLAVAQHKLNKQGFHPLLLCQDMRYLELTSSYEVIYLFCDTLNYLVTEEDILQAFRSCYQHLDEGGLLVFDVHSMNYVENTLQGVSFADAAENVSYIWNTFAGQARGEVEQELTFFVEREEALYERFDEYHLQRTFPVEHYKAWLSESSFITLGVFADFSFHPPDEDSDRVFFVAKKLSNHKKKGYNKKTGNPSFYKR</sequence>
<keyword evidence="3" id="KW-0830">Ubiquinone</keyword>
<dbReference type="CDD" id="cd02440">
    <property type="entry name" value="AdoMet_MTases"/>
    <property type="match status" value="1"/>
</dbReference>
<name>A0A1G8CMP9_9BACI</name>
<reference evidence="3 4" key="1">
    <citation type="submission" date="2016-10" db="EMBL/GenBank/DDBJ databases">
        <authorList>
            <person name="de Groot N.N."/>
        </authorList>
    </citation>
    <scope>NUCLEOTIDE SEQUENCE [LARGE SCALE GENOMIC DNA]</scope>
    <source>
        <strain evidence="3 4">DSM 21632</strain>
    </source>
</reference>
<dbReference type="Gene3D" id="3.40.50.150">
    <property type="entry name" value="Vaccinia Virus protein VP39"/>
    <property type="match status" value="1"/>
</dbReference>
<dbReference type="GO" id="GO:0032259">
    <property type="term" value="P:methylation"/>
    <property type="evidence" value="ECO:0007669"/>
    <property type="project" value="UniProtKB-KW"/>
</dbReference>
<keyword evidence="4" id="KW-1185">Reference proteome</keyword>
<feature type="domain" description="Methyltransferase" evidence="2">
    <location>
        <begin position="42"/>
        <end position="137"/>
    </location>
</feature>
<dbReference type="GO" id="GO:0008168">
    <property type="term" value="F:methyltransferase activity"/>
    <property type="evidence" value="ECO:0007669"/>
    <property type="project" value="UniProtKB-KW"/>
</dbReference>
<accession>A0A1G8CMP9</accession>
<dbReference type="Gene3D" id="2.20.25.110">
    <property type="entry name" value="S-adenosyl-L-methionine-dependent methyltransferases"/>
    <property type="match status" value="1"/>
</dbReference>
<evidence type="ECO:0000256" key="1">
    <source>
        <dbReference type="ARBA" id="ARBA00022679"/>
    </source>
</evidence>
<dbReference type="EMBL" id="FNDK01000006">
    <property type="protein sequence ID" value="SDH46837.1"/>
    <property type="molecule type" value="Genomic_DNA"/>
</dbReference>
<evidence type="ECO:0000259" key="2">
    <source>
        <dbReference type="Pfam" id="PF13649"/>
    </source>
</evidence>
<keyword evidence="3" id="KW-0489">Methyltransferase</keyword>
<evidence type="ECO:0000313" key="3">
    <source>
        <dbReference type="EMBL" id="SDH46837.1"/>
    </source>
</evidence>
<dbReference type="AlphaFoldDB" id="A0A1G8CMP9"/>
<dbReference type="Pfam" id="PF13649">
    <property type="entry name" value="Methyltransf_25"/>
    <property type="match status" value="1"/>
</dbReference>
<keyword evidence="1" id="KW-0808">Transferase</keyword>
<dbReference type="OrthoDB" id="9811589at2"/>
<proteinExistence type="predicted"/>
<gene>
    <name evidence="3" type="ORF">SAMN05192534_10619</name>
</gene>
<evidence type="ECO:0000313" key="4">
    <source>
        <dbReference type="Proteomes" id="UP000199163"/>
    </source>
</evidence>